<dbReference type="EMBL" id="GGEC01045159">
    <property type="protein sequence ID" value="MBX25643.1"/>
    <property type="molecule type" value="Transcribed_RNA"/>
</dbReference>
<evidence type="ECO:0000256" key="1">
    <source>
        <dbReference type="SAM" id="MobiDB-lite"/>
    </source>
</evidence>
<accession>A0A2P2M613</accession>
<organism evidence="2">
    <name type="scientific">Rhizophora mucronata</name>
    <name type="common">Asiatic mangrove</name>
    <dbReference type="NCBI Taxonomy" id="61149"/>
    <lineage>
        <taxon>Eukaryota</taxon>
        <taxon>Viridiplantae</taxon>
        <taxon>Streptophyta</taxon>
        <taxon>Embryophyta</taxon>
        <taxon>Tracheophyta</taxon>
        <taxon>Spermatophyta</taxon>
        <taxon>Magnoliopsida</taxon>
        <taxon>eudicotyledons</taxon>
        <taxon>Gunneridae</taxon>
        <taxon>Pentapetalae</taxon>
        <taxon>rosids</taxon>
        <taxon>fabids</taxon>
        <taxon>Malpighiales</taxon>
        <taxon>Rhizophoraceae</taxon>
        <taxon>Rhizophora</taxon>
    </lineage>
</organism>
<proteinExistence type="predicted"/>
<dbReference type="AlphaFoldDB" id="A0A2P2M613"/>
<feature type="region of interest" description="Disordered" evidence="1">
    <location>
        <begin position="30"/>
        <end position="49"/>
    </location>
</feature>
<name>A0A2P2M613_RHIMU</name>
<sequence>MKRALSRQNIVILKFHVSVKIRNEASNPEETIGNRKLKQRRSSRGEGGKKDIVSREFLWTSQTCETTDSLVSN</sequence>
<evidence type="ECO:0000313" key="2">
    <source>
        <dbReference type="EMBL" id="MBX25643.1"/>
    </source>
</evidence>
<reference evidence="2" key="1">
    <citation type="submission" date="2018-02" db="EMBL/GenBank/DDBJ databases">
        <title>Rhizophora mucronata_Transcriptome.</title>
        <authorList>
            <person name="Meera S.P."/>
            <person name="Sreeshan A."/>
            <person name="Augustine A."/>
        </authorList>
    </citation>
    <scope>NUCLEOTIDE SEQUENCE</scope>
    <source>
        <tissue evidence="2">Leaf</tissue>
    </source>
</reference>
<protein>
    <submittedName>
        <fullName evidence="2">Uncharacterized protein</fullName>
    </submittedName>
</protein>